<keyword evidence="4 6" id="KW-0472">Membrane</keyword>
<dbReference type="PANTHER" id="PTHR38480:SF1">
    <property type="entry name" value="SLR0254 PROTEIN"/>
    <property type="match status" value="1"/>
</dbReference>
<evidence type="ECO:0000259" key="7">
    <source>
        <dbReference type="Pfam" id="PF06271"/>
    </source>
</evidence>
<feature type="transmembrane region" description="Helical" evidence="6">
    <location>
        <begin position="57"/>
        <end position="78"/>
    </location>
</feature>
<evidence type="ECO:0000256" key="1">
    <source>
        <dbReference type="ARBA" id="ARBA00004141"/>
    </source>
</evidence>
<keyword evidence="2 6" id="KW-0812">Transmembrane</keyword>
<evidence type="ECO:0000313" key="8">
    <source>
        <dbReference type="EMBL" id="GAA2101817.1"/>
    </source>
</evidence>
<feature type="compositionally biased region" description="Gly residues" evidence="5">
    <location>
        <begin position="337"/>
        <end position="346"/>
    </location>
</feature>
<proteinExistence type="predicted"/>
<organism evidence="8 9">
    <name type="scientific">Kitasatospora saccharophila</name>
    <dbReference type="NCBI Taxonomy" id="407973"/>
    <lineage>
        <taxon>Bacteria</taxon>
        <taxon>Bacillati</taxon>
        <taxon>Actinomycetota</taxon>
        <taxon>Actinomycetes</taxon>
        <taxon>Kitasatosporales</taxon>
        <taxon>Streptomycetaceae</taxon>
        <taxon>Kitasatospora</taxon>
    </lineage>
</organism>
<dbReference type="InterPro" id="IPR010432">
    <property type="entry name" value="RDD"/>
</dbReference>
<name>A0ABN2WZF3_9ACTN</name>
<sequence>MGGVSELVTGEAVVLGLRTARLPSRALARLLDGFVYMVAFFILIIGLSLGLSDLEPAAAAAFAIVTVVFCTVLLPTLIETLSQGRSLGKIALGLRVVRSDGGPIRFRHALVRGLVGVIDFGMFAMPAVVTSLCSAEGRRLGDIFGGTMVIRERLPQGARDQGAVPPVPPQVMHALGADLVALDLSAVPDGLWLSARQVLSRMHELDEPVAAALGDRLAGELAQRTGWPAPAGLPALVYLGAVLMERQRREWERASAAAYAVYTAQLAQQAQAVPVAVAVPGQVPNQAVPGQVPGPPVRQLGYPQAQPVPPVPPQAAPPVALAKPAAPAAAPAEAPAEGGGGFAPPA</sequence>
<accession>A0ABN2WZF3</accession>
<dbReference type="PANTHER" id="PTHR38480">
    <property type="entry name" value="SLR0254 PROTEIN"/>
    <property type="match status" value="1"/>
</dbReference>
<evidence type="ECO:0000256" key="4">
    <source>
        <dbReference type="ARBA" id="ARBA00023136"/>
    </source>
</evidence>
<feature type="domain" description="RDD" evidence="7">
    <location>
        <begin position="20"/>
        <end position="145"/>
    </location>
</feature>
<feature type="compositionally biased region" description="Pro residues" evidence="5">
    <location>
        <begin position="306"/>
        <end position="316"/>
    </location>
</feature>
<evidence type="ECO:0000256" key="5">
    <source>
        <dbReference type="SAM" id="MobiDB-lite"/>
    </source>
</evidence>
<dbReference type="EMBL" id="BAAANS010000022">
    <property type="protein sequence ID" value="GAA2101817.1"/>
    <property type="molecule type" value="Genomic_DNA"/>
</dbReference>
<evidence type="ECO:0000313" key="9">
    <source>
        <dbReference type="Proteomes" id="UP001500897"/>
    </source>
</evidence>
<evidence type="ECO:0000256" key="3">
    <source>
        <dbReference type="ARBA" id="ARBA00022989"/>
    </source>
</evidence>
<comment type="subcellular location">
    <subcellularLocation>
        <location evidence="1">Membrane</location>
        <topology evidence="1">Multi-pass membrane protein</topology>
    </subcellularLocation>
</comment>
<evidence type="ECO:0000256" key="6">
    <source>
        <dbReference type="SAM" id="Phobius"/>
    </source>
</evidence>
<gene>
    <name evidence="8" type="ORF">GCM10009759_35880</name>
</gene>
<comment type="caution">
    <text evidence="8">The sequence shown here is derived from an EMBL/GenBank/DDBJ whole genome shotgun (WGS) entry which is preliminary data.</text>
</comment>
<feature type="transmembrane region" description="Helical" evidence="6">
    <location>
        <begin position="30"/>
        <end position="51"/>
    </location>
</feature>
<feature type="region of interest" description="Disordered" evidence="5">
    <location>
        <begin position="289"/>
        <end position="346"/>
    </location>
</feature>
<keyword evidence="3 6" id="KW-1133">Transmembrane helix</keyword>
<dbReference type="Proteomes" id="UP001500897">
    <property type="component" value="Unassembled WGS sequence"/>
</dbReference>
<evidence type="ECO:0000256" key="2">
    <source>
        <dbReference type="ARBA" id="ARBA00022692"/>
    </source>
</evidence>
<feature type="transmembrane region" description="Helical" evidence="6">
    <location>
        <begin position="109"/>
        <end position="129"/>
    </location>
</feature>
<keyword evidence="9" id="KW-1185">Reference proteome</keyword>
<feature type="compositionally biased region" description="Low complexity" evidence="5">
    <location>
        <begin position="317"/>
        <end position="336"/>
    </location>
</feature>
<protein>
    <recommendedName>
        <fullName evidence="7">RDD domain-containing protein</fullName>
    </recommendedName>
</protein>
<reference evidence="8 9" key="1">
    <citation type="journal article" date="2019" name="Int. J. Syst. Evol. Microbiol.">
        <title>The Global Catalogue of Microorganisms (GCM) 10K type strain sequencing project: providing services to taxonomists for standard genome sequencing and annotation.</title>
        <authorList>
            <consortium name="The Broad Institute Genomics Platform"/>
            <consortium name="The Broad Institute Genome Sequencing Center for Infectious Disease"/>
            <person name="Wu L."/>
            <person name="Ma J."/>
        </authorList>
    </citation>
    <scope>NUCLEOTIDE SEQUENCE [LARGE SCALE GENOMIC DNA]</scope>
    <source>
        <strain evidence="8 9">JCM 14559</strain>
    </source>
</reference>
<dbReference type="Pfam" id="PF06271">
    <property type="entry name" value="RDD"/>
    <property type="match status" value="1"/>
</dbReference>